<dbReference type="EMBL" id="JACCJC010000012">
    <property type="protein sequence ID" value="KAF6237917.1"/>
    <property type="molecule type" value="Genomic_DNA"/>
</dbReference>
<dbReference type="Proteomes" id="UP000578531">
    <property type="component" value="Unassembled WGS sequence"/>
</dbReference>
<organism evidence="1 2">
    <name type="scientific">Letharia columbiana</name>
    <dbReference type="NCBI Taxonomy" id="112416"/>
    <lineage>
        <taxon>Eukaryota</taxon>
        <taxon>Fungi</taxon>
        <taxon>Dikarya</taxon>
        <taxon>Ascomycota</taxon>
        <taxon>Pezizomycotina</taxon>
        <taxon>Lecanoromycetes</taxon>
        <taxon>OSLEUM clade</taxon>
        <taxon>Lecanoromycetidae</taxon>
        <taxon>Lecanorales</taxon>
        <taxon>Lecanorineae</taxon>
        <taxon>Parmeliaceae</taxon>
        <taxon>Letharia</taxon>
    </lineage>
</organism>
<proteinExistence type="predicted"/>
<dbReference type="RefSeq" id="XP_037167235.1">
    <property type="nucleotide sequence ID" value="XM_037306042.1"/>
</dbReference>
<keyword evidence="2" id="KW-1185">Reference proteome</keyword>
<name>A0A8H6FZV8_9LECA</name>
<evidence type="ECO:0000313" key="1">
    <source>
        <dbReference type="EMBL" id="KAF6237917.1"/>
    </source>
</evidence>
<comment type="caution">
    <text evidence="1">The sequence shown here is derived from an EMBL/GenBank/DDBJ whole genome shotgun (WGS) entry which is preliminary data.</text>
</comment>
<dbReference type="GeneID" id="59285783"/>
<protein>
    <submittedName>
        <fullName evidence="1">Uncharacterized protein</fullName>
    </submittedName>
</protein>
<dbReference type="Gene3D" id="3.10.490.10">
    <property type="entry name" value="Gamma-glutamyl cyclotransferase-like"/>
    <property type="match status" value="1"/>
</dbReference>
<accession>A0A8H6FZV8</accession>
<evidence type="ECO:0000313" key="2">
    <source>
        <dbReference type="Proteomes" id="UP000578531"/>
    </source>
</evidence>
<reference evidence="1 2" key="1">
    <citation type="journal article" date="2020" name="Genomics">
        <title>Complete, high-quality genomes from long-read metagenomic sequencing of two wolf lichen thalli reveals enigmatic genome architecture.</title>
        <authorList>
            <person name="McKenzie S.K."/>
            <person name="Walston R.F."/>
            <person name="Allen J.L."/>
        </authorList>
    </citation>
    <scope>NUCLEOTIDE SEQUENCE [LARGE SCALE GENOMIC DNA]</scope>
    <source>
        <strain evidence="1">WasteWater2</strain>
    </source>
</reference>
<gene>
    <name evidence="1" type="ORF">HO173_004118</name>
</gene>
<dbReference type="OrthoDB" id="2924818at2759"/>
<dbReference type="AlphaFoldDB" id="A0A8H6FZV8"/>
<sequence length="92" mass="10687">MIAIDFWESKDGKAIDVSLQRRKKDVLVYIERRRVVDGNPQKAYIHRMNMGIQDAVDGAGLPFAYVQKLMRPHTRTLEERSRRIGKEAGLEF</sequence>